<dbReference type="SUPFAM" id="SSF53901">
    <property type="entry name" value="Thiolase-like"/>
    <property type="match status" value="2"/>
</dbReference>
<dbReference type="PANTHER" id="PTHR11712">
    <property type="entry name" value="POLYKETIDE SYNTHASE-RELATED"/>
    <property type="match status" value="1"/>
</dbReference>
<organism evidence="15 16">
    <name type="scientific">Candidatus Rhodobacter oscarellae</name>
    <dbReference type="NCBI Taxonomy" id="1675527"/>
    <lineage>
        <taxon>Bacteria</taxon>
        <taxon>Pseudomonadati</taxon>
        <taxon>Pseudomonadota</taxon>
        <taxon>Alphaproteobacteria</taxon>
        <taxon>Rhodobacterales</taxon>
        <taxon>Rhodobacter group</taxon>
        <taxon>Rhodobacter</taxon>
    </lineage>
</organism>
<dbReference type="Pfam" id="PF00109">
    <property type="entry name" value="ketoacyl-synt"/>
    <property type="match status" value="1"/>
</dbReference>
<dbReference type="AlphaFoldDB" id="A0A0J9GUS0"/>
<comment type="subcellular location">
    <subcellularLocation>
        <location evidence="1">Cell inner membrane</location>
    </subcellularLocation>
</comment>
<keyword evidence="8" id="KW-1133">Transmembrane helix</keyword>
<dbReference type="PATRIC" id="fig|1675527.3.peg.2399"/>
<evidence type="ECO:0000256" key="13">
    <source>
        <dbReference type="RuleBase" id="RU003694"/>
    </source>
</evidence>
<dbReference type="Gene3D" id="3.40.47.10">
    <property type="match status" value="1"/>
</dbReference>
<evidence type="ECO:0000256" key="4">
    <source>
        <dbReference type="ARBA" id="ARBA00022475"/>
    </source>
</evidence>
<evidence type="ECO:0000259" key="14">
    <source>
        <dbReference type="PROSITE" id="PS52004"/>
    </source>
</evidence>
<evidence type="ECO:0000313" key="16">
    <source>
        <dbReference type="Proteomes" id="UP000037178"/>
    </source>
</evidence>
<gene>
    <name evidence="15" type="ORF">AIOL_002284</name>
</gene>
<reference evidence="15 16" key="1">
    <citation type="submission" date="2015-06" db="EMBL/GenBank/DDBJ databases">
        <title>Draft genome sequence of an Alphaproteobacteria species associated to the Mediterranean sponge Oscarella lobularis.</title>
        <authorList>
            <person name="Jourda C."/>
            <person name="Santini S."/>
            <person name="Claverie J.-M."/>
        </authorList>
    </citation>
    <scope>NUCLEOTIDE SEQUENCE [LARGE SCALE GENOMIC DNA]</scope>
    <source>
        <strain evidence="15">IGS</strain>
    </source>
</reference>
<dbReference type="GO" id="GO:0005886">
    <property type="term" value="C:plasma membrane"/>
    <property type="evidence" value="ECO:0007669"/>
    <property type="project" value="UniProtKB-SubCell"/>
</dbReference>
<sequence>MSERAVVITGVGAISCHGAGADTLWRAARDGKSGARTYEFDRIEDQKVTQAAGVPPETVSENAVHVRPRMQDRVVHMALIAAEEAVQQSGLSKADFKDAGVIVGSGFGGANTLDDNYYFHARPHLDVRMDPFSIPKIMTNAAASWISMTFGANGPIYCNSTACSSAGQSIGMAYHMIKSGMLDRAITGGTEGCVVAGVFRAWEVLRVMTPTLCRPFSRDRNGMLLGEGAGILVLETKESAQARGATILAEVAGYGTTADAGDLLRPNPNGAARSMTQALQSGGLAPSDVAYVNAHGTATVANDVSETEAMRQVFGDGFDAVAVSSTKPVHGHGLGAAGALEAIVTINALRERIAPPNLHFTEQDPKIGFTPVTEARALDGRYAMSNSFAFGGINATLVFGRAQT</sequence>
<keyword evidence="16" id="KW-1185">Reference proteome</keyword>
<proteinExistence type="inferred from homology"/>
<keyword evidence="6 13" id="KW-0808">Transferase</keyword>
<dbReference type="GO" id="GO:0004315">
    <property type="term" value="F:3-oxoacyl-[acyl-carrier-protein] synthase activity"/>
    <property type="evidence" value="ECO:0007669"/>
    <property type="project" value="TreeGrafter"/>
</dbReference>
<evidence type="ECO:0000256" key="10">
    <source>
        <dbReference type="ARBA" id="ARBA00037576"/>
    </source>
</evidence>
<evidence type="ECO:0000256" key="1">
    <source>
        <dbReference type="ARBA" id="ARBA00004533"/>
    </source>
</evidence>
<dbReference type="GO" id="GO:0006633">
    <property type="term" value="P:fatty acid biosynthetic process"/>
    <property type="evidence" value="ECO:0007669"/>
    <property type="project" value="TreeGrafter"/>
</dbReference>
<dbReference type="Proteomes" id="UP000037178">
    <property type="component" value="Unassembled WGS sequence"/>
</dbReference>
<keyword evidence="5" id="KW-0997">Cell inner membrane</keyword>
<evidence type="ECO:0000256" key="5">
    <source>
        <dbReference type="ARBA" id="ARBA00022519"/>
    </source>
</evidence>
<dbReference type="InterPro" id="IPR016039">
    <property type="entry name" value="Thiolase-like"/>
</dbReference>
<dbReference type="STRING" id="1675527.AIOL_002284"/>
<name>A0A0J9GUS0_9RHOB</name>
<protein>
    <recommendedName>
        <fullName evidence="11">Nodulation protein E</fullName>
    </recommendedName>
    <alternativeName>
        <fullName evidence="12">Host-specificity of nodulation protein B</fullName>
    </alternativeName>
</protein>
<feature type="domain" description="Ketosynthase family 3 (KS3)" evidence="14">
    <location>
        <begin position="3"/>
        <end position="401"/>
    </location>
</feature>
<keyword evidence="4" id="KW-1003">Cell membrane</keyword>
<dbReference type="InterPro" id="IPR000794">
    <property type="entry name" value="Beta-ketoacyl_synthase"/>
</dbReference>
<evidence type="ECO:0000256" key="9">
    <source>
        <dbReference type="ARBA" id="ARBA00023136"/>
    </source>
</evidence>
<dbReference type="Pfam" id="PF02801">
    <property type="entry name" value="Ketoacyl-synt_C"/>
    <property type="match status" value="1"/>
</dbReference>
<comment type="similarity">
    <text evidence="2 13">Belongs to the thiolase-like superfamily. Beta-ketoacyl-ACP synthases family.</text>
</comment>
<dbReference type="SMART" id="SM00825">
    <property type="entry name" value="PKS_KS"/>
    <property type="match status" value="1"/>
</dbReference>
<dbReference type="PANTHER" id="PTHR11712:SF352">
    <property type="entry name" value="3-OXOACYL-[ACYL-CARRIER-PROTEIN] SYNTHASE"/>
    <property type="match status" value="1"/>
</dbReference>
<dbReference type="InterPro" id="IPR020841">
    <property type="entry name" value="PKS_Beta-ketoAc_synthase_dom"/>
</dbReference>
<dbReference type="EMBL" id="LFTY01000002">
    <property type="protein sequence ID" value="KMW57323.1"/>
    <property type="molecule type" value="Genomic_DNA"/>
</dbReference>
<keyword evidence="3" id="KW-0536">Nodulation</keyword>
<evidence type="ECO:0000256" key="11">
    <source>
        <dbReference type="ARBA" id="ARBA00039445"/>
    </source>
</evidence>
<accession>A0A0J9GUS0</accession>
<dbReference type="RefSeq" id="WP_049643061.1">
    <property type="nucleotide sequence ID" value="NZ_LFTY01000002.1"/>
</dbReference>
<evidence type="ECO:0000256" key="3">
    <source>
        <dbReference type="ARBA" id="ARBA00022458"/>
    </source>
</evidence>
<keyword evidence="15" id="KW-0012">Acyltransferase</keyword>
<dbReference type="InterPro" id="IPR014030">
    <property type="entry name" value="Ketoacyl_synth_N"/>
</dbReference>
<evidence type="ECO:0000313" key="15">
    <source>
        <dbReference type="EMBL" id="KMW57323.1"/>
    </source>
</evidence>
<dbReference type="PROSITE" id="PS52004">
    <property type="entry name" value="KS3_2"/>
    <property type="match status" value="1"/>
</dbReference>
<dbReference type="CDD" id="cd00834">
    <property type="entry name" value="KAS_I_II"/>
    <property type="match status" value="1"/>
</dbReference>
<dbReference type="InterPro" id="IPR014031">
    <property type="entry name" value="Ketoacyl_synth_C"/>
</dbReference>
<comment type="function">
    <text evidence="10">Proposed to synthesize NOD factor fatty acyl chain. Involved in the synthesis of a highly unsaturated fatty acid moiety, which forms part of a lipo-oligosaccharide that is responsible for host specificity.</text>
</comment>
<evidence type="ECO:0000256" key="6">
    <source>
        <dbReference type="ARBA" id="ARBA00022679"/>
    </source>
</evidence>
<dbReference type="OrthoDB" id="9808669at2"/>
<dbReference type="PROSITE" id="PS51257">
    <property type="entry name" value="PROKAR_LIPOPROTEIN"/>
    <property type="match status" value="1"/>
</dbReference>
<evidence type="ECO:0000256" key="12">
    <source>
        <dbReference type="ARBA" id="ARBA00041756"/>
    </source>
</evidence>
<evidence type="ECO:0000256" key="2">
    <source>
        <dbReference type="ARBA" id="ARBA00008467"/>
    </source>
</evidence>
<evidence type="ECO:0000256" key="7">
    <source>
        <dbReference type="ARBA" id="ARBA00022692"/>
    </source>
</evidence>
<comment type="caution">
    <text evidence="15">The sequence shown here is derived from an EMBL/GenBank/DDBJ whole genome shotgun (WGS) entry which is preliminary data.</text>
</comment>
<keyword evidence="9" id="KW-0472">Membrane</keyword>
<keyword evidence="7" id="KW-0812">Transmembrane</keyword>
<evidence type="ECO:0000256" key="8">
    <source>
        <dbReference type="ARBA" id="ARBA00022989"/>
    </source>
</evidence>